<dbReference type="Pfam" id="PF08867">
    <property type="entry name" value="FRG"/>
    <property type="match status" value="1"/>
</dbReference>
<dbReference type="Proteomes" id="UP000075346">
    <property type="component" value="Unassembled WGS sequence"/>
</dbReference>
<evidence type="ECO:0000259" key="1">
    <source>
        <dbReference type="SMART" id="SM00901"/>
    </source>
</evidence>
<evidence type="ECO:0000313" key="3">
    <source>
        <dbReference type="Proteomes" id="UP000075346"/>
    </source>
</evidence>
<reference evidence="3" key="1">
    <citation type="submission" date="2015-12" db="EMBL/GenBank/DDBJ databases">
        <authorList>
            <person name="Shamseldin A."/>
            <person name="Moawad H."/>
            <person name="Abd El-Rahim W.M."/>
            <person name="Sadowsky M.J."/>
        </authorList>
    </citation>
    <scope>NUCLEOTIDE SEQUENCE [LARGE SCALE GENOMIC DNA]</scope>
    <source>
        <strain evidence="3">2538-88</strain>
    </source>
</reference>
<dbReference type="SMART" id="SM00901">
    <property type="entry name" value="FRG"/>
    <property type="match status" value="1"/>
</dbReference>
<protein>
    <recommendedName>
        <fullName evidence="1">FRG domain-containing protein</fullName>
    </recommendedName>
</protein>
<dbReference type="EMBL" id="LOBR01000073">
    <property type="protein sequence ID" value="KYN85000.1"/>
    <property type="molecule type" value="Genomic_DNA"/>
</dbReference>
<evidence type="ECO:0000313" key="2">
    <source>
        <dbReference type="EMBL" id="KYN85000.1"/>
    </source>
</evidence>
<sequence>MFFGEKMKVSSVIEYLEFADSIHYEFVRGQANSEWALLPSISRITKPEMCFNIAFGHWDELEEYLLEEFQSQSTPYLDKKPKTQLDLTILAQHHGLATRLLDWTTNPLKALFFAVENSEHFGTDGIVYFCESGYFGTENDVKDIEDVTFFKASHSNARITAQEGVFCAFPLPQTLLEDFDKDLVANSEGIQLISVIIDGDSKESIRNELNRLGVNHRTIYPSLDGVSKTIMSGFKQRT</sequence>
<dbReference type="InterPro" id="IPR014966">
    <property type="entry name" value="FRG-dom"/>
</dbReference>
<accession>A0A151KUI8</accession>
<gene>
    <name evidence="2" type="ORF">ATY37_20015</name>
</gene>
<feature type="domain" description="FRG" evidence="1">
    <location>
        <begin position="20"/>
        <end position="128"/>
    </location>
</feature>
<organism evidence="2 3">
    <name type="scientific">Vibrio cidicii</name>
    <dbReference type="NCBI Taxonomy" id="1763883"/>
    <lineage>
        <taxon>Bacteria</taxon>
        <taxon>Pseudomonadati</taxon>
        <taxon>Pseudomonadota</taxon>
        <taxon>Gammaproteobacteria</taxon>
        <taxon>Vibrionales</taxon>
        <taxon>Vibrionaceae</taxon>
        <taxon>Vibrio</taxon>
    </lineage>
</organism>
<proteinExistence type="predicted"/>
<name>A0A151KUI8_9VIBR</name>
<dbReference type="AlphaFoldDB" id="A0A151KUI8"/>
<comment type="caution">
    <text evidence="2">The sequence shown here is derived from an EMBL/GenBank/DDBJ whole genome shotgun (WGS) entry which is preliminary data.</text>
</comment>